<organism evidence="2 3">
    <name type="scientific">Mycobacterium noviomagense</name>
    <dbReference type="NCBI Taxonomy" id="459858"/>
    <lineage>
        <taxon>Bacteria</taxon>
        <taxon>Bacillati</taxon>
        <taxon>Actinomycetota</taxon>
        <taxon>Actinomycetes</taxon>
        <taxon>Mycobacteriales</taxon>
        <taxon>Mycobacteriaceae</taxon>
        <taxon>Mycobacterium</taxon>
    </lineage>
</organism>
<dbReference type="Proteomes" id="UP000192374">
    <property type="component" value="Unassembled WGS sequence"/>
</dbReference>
<evidence type="ECO:0000313" key="3">
    <source>
        <dbReference type="Proteomes" id="UP000192374"/>
    </source>
</evidence>
<sequence length="63" mass="6018">MAAVGRMPIVTATANAAQPATTMPPTVLPTSNARPTGGGAASASSSSPAYSIGSNPESSSAIE</sequence>
<reference evidence="2 3" key="1">
    <citation type="submission" date="2017-02" db="EMBL/GenBank/DDBJ databases">
        <title>The new phylogeny of genus Mycobacterium.</title>
        <authorList>
            <person name="Tortoli E."/>
            <person name="Trovato A."/>
            <person name="Cirillo D.M."/>
        </authorList>
    </citation>
    <scope>NUCLEOTIDE SEQUENCE [LARGE SCALE GENOMIC DNA]</scope>
    <source>
        <strain evidence="2 3">DSM 45145</strain>
    </source>
</reference>
<accession>A0ABX3T0S2</accession>
<protein>
    <submittedName>
        <fullName evidence="2">Uncharacterized protein</fullName>
    </submittedName>
</protein>
<keyword evidence="3" id="KW-1185">Reference proteome</keyword>
<evidence type="ECO:0000256" key="1">
    <source>
        <dbReference type="SAM" id="MobiDB-lite"/>
    </source>
</evidence>
<name>A0ABX3T0S2_9MYCO</name>
<gene>
    <name evidence="2" type="ORF">BST37_18375</name>
</gene>
<dbReference type="EMBL" id="MVIC01000044">
    <property type="protein sequence ID" value="ORB11748.1"/>
    <property type="molecule type" value="Genomic_DNA"/>
</dbReference>
<proteinExistence type="predicted"/>
<feature type="compositionally biased region" description="Low complexity" evidence="1">
    <location>
        <begin position="11"/>
        <end position="25"/>
    </location>
</feature>
<comment type="caution">
    <text evidence="2">The sequence shown here is derived from an EMBL/GenBank/DDBJ whole genome shotgun (WGS) entry which is preliminary data.</text>
</comment>
<feature type="region of interest" description="Disordered" evidence="1">
    <location>
        <begin position="1"/>
        <end position="63"/>
    </location>
</feature>
<feature type="compositionally biased region" description="Low complexity" evidence="1">
    <location>
        <begin position="41"/>
        <end position="54"/>
    </location>
</feature>
<evidence type="ECO:0000313" key="2">
    <source>
        <dbReference type="EMBL" id="ORB11748.1"/>
    </source>
</evidence>